<feature type="binding site" evidence="4">
    <location>
        <begin position="544"/>
        <end position="545"/>
    </location>
    <ligand>
        <name>alpha-maltose 1-phosphate</name>
        <dbReference type="ChEBI" id="CHEBI:63576"/>
    </ligand>
</feature>
<dbReference type="GO" id="GO:0030979">
    <property type="term" value="P:alpha-glucan biosynthetic process"/>
    <property type="evidence" value="ECO:0007669"/>
    <property type="project" value="UniProtKB-UniRule"/>
</dbReference>
<dbReference type="InterPro" id="IPR049171">
    <property type="entry name" value="GLGE_C"/>
</dbReference>
<dbReference type="Pfam" id="PF21702">
    <property type="entry name" value="GLGE_C"/>
    <property type="match status" value="1"/>
</dbReference>
<name>A0AAN0K817_9ACTN</name>
<dbReference type="InterPro" id="IPR013780">
    <property type="entry name" value="Glyco_hydro_b"/>
</dbReference>
<dbReference type="InterPro" id="IPR026585">
    <property type="entry name" value="GlgE"/>
</dbReference>
<dbReference type="GO" id="GO:0004553">
    <property type="term" value="F:hydrolase activity, hydrolyzing O-glycosyl compounds"/>
    <property type="evidence" value="ECO:0007669"/>
    <property type="project" value="InterPro"/>
</dbReference>
<dbReference type="Gene3D" id="1.20.58.80">
    <property type="entry name" value="Phosphotransferase system, lactose/cellobiose-type IIA subunit"/>
    <property type="match status" value="1"/>
</dbReference>
<dbReference type="InterPro" id="IPR013783">
    <property type="entry name" value="Ig-like_fold"/>
</dbReference>
<dbReference type="EMBL" id="AP028056">
    <property type="protein sequence ID" value="BEH03526.1"/>
    <property type="molecule type" value="Genomic_DNA"/>
</dbReference>
<dbReference type="InterPro" id="IPR021828">
    <property type="entry name" value="GlgE_dom_N/S"/>
</dbReference>
<dbReference type="KEGG" id="broo:brsh051_28070"/>
<organism evidence="7 8">
    <name type="scientific">Brooklawnia propionicigenes</name>
    <dbReference type="NCBI Taxonomy" id="3041175"/>
    <lineage>
        <taxon>Bacteria</taxon>
        <taxon>Bacillati</taxon>
        <taxon>Actinomycetota</taxon>
        <taxon>Actinomycetes</taxon>
        <taxon>Propionibacteriales</taxon>
        <taxon>Propionibacteriaceae</taxon>
        <taxon>Brooklawnia</taxon>
    </lineage>
</organism>
<evidence type="ECO:0000313" key="8">
    <source>
        <dbReference type="Proteomes" id="UP001431656"/>
    </source>
</evidence>
<evidence type="ECO:0000259" key="5">
    <source>
        <dbReference type="Pfam" id="PF11896"/>
    </source>
</evidence>
<gene>
    <name evidence="4" type="primary">glgE</name>
    <name evidence="7" type="ORF">brsh051_28070</name>
</gene>
<evidence type="ECO:0000256" key="1">
    <source>
        <dbReference type="ARBA" id="ARBA00022676"/>
    </source>
</evidence>
<feature type="binding site" evidence="4">
    <location>
        <position position="369"/>
    </location>
    <ligand>
        <name>alpha-maltose 1-phosphate</name>
        <dbReference type="ChEBI" id="CHEBI:63576"/>
    </ligand>
</feature>
<dbReference type="CDD" id="cd11344">
    <property type="entry name" value="AmyAc_GlgE_like"/>
    <property type="match status" value="1"/>
</dbReference>
<keyword evidence="8" id="KW-1185">Reference proteome</keyword>
<feature type="active site" description="Proton donor" evidence="4">
    <location>
        <position position="433"/>
    </location>
</feature>
<dbReference type="Gene3D" id="3.20.20.80">
    <property type="entry name" value="Glycosidases"/>
    <property type="match status" value="1"/>
</dbReference>
<reference evidence="7" key="1">
    <citation type="journal article" date="2024" name="Int. J. Syst. Evol. Microbiol.">
        <title>Brooklawnia propionicigenes sp. nov., a facultatively anaerobic, propionate-producing bacterium isolated from a methanogenic reactor treating waste from cattle farms.</title>
        <authorList>
            <person name="Akita Y."/>
            <person name="Ueki A."/>
            <person name="Tonouchi A."/>
            <person name="Sugawara Y."/>
            <person name="Honma S."/>
            <person name="Kaku N."/>
            <person name="Ueki K."/>
        </authorList>
    </citation>
    <scope>NUCLEOTIDE SEQUENCE</scope>
    <source>
        <strain evidence="7">SH051</strain>
    </source>
</reference>
<dbReference type="PANTHER" id="PTHR47786:SF2">
    <property type="entry name" value="GLYCOSYL HYDROLASE FAMILY 13 CATALYTIC DOMAIN-CONTAINING PROTEIN"/>
    <property type="match status" value="1"/>
</dbReference>
<dbReference type="PANTHER" id="PTHR47786">
    <property type="entry name" value="ALPHA-1,4-GLUCAN:MALTOSE-1-PHOSPHATE MALTOSYLTRANSFERASE"/>
    <property type="match status" value="1"/>
</dbReference>
<dbReference type="EC" id="2.4.99.16" evidence="4"/>
<evidence type="ECO:0000313" key="7">
    <source>
        <dbReference type="EMBL" id="BEH03526.1"/>
    </source>
</evidence>
<evidence type="ECO:0000256" key="3">
    <source>
        <dbReference type="ARBA" id="ARBA00023277"/>
    </source>
</evidence>
<keyword evidence="1 4" id="KW-0328">Glycosyltransferase</keyword>
<comment type="similarity">
    <text evidence="4">Belongs to the glycosyl hydrolase 13 family. GlgE subfamily.</text>
</comment>
<feature type="active site" description="Nucleophile" evidence="4">
    <location>
        <position position="404"/>
    </location>
</feature>
<evidence type="ECO:0000256" key="2">
    <source>
        <dbReference type="ARBA" id="ARBA00022679"/>
    </source>
</evidence>
<protein>
    <recommendedName>
        <fullName evidence="4">Alpha-1,4-glucan:maltose-1-phosphate maltosyltransferase</fullName>
        <shortName evidence="4">GMPMT</shortName>
        <ecNumber evidence="4">2.4.99.16</ecNumber>
    </recommendedName>
    <alternativeName>
        <fullName evidence="4">(1-&gt;4)-alpha-D-glucan:maltose-1-phosphate alpha-D-maltosyltransferase</fullName>
    </alternativeName>
</protein>
<comment type="subunit">
    <text evidence="4">Homodimer.</text>
</comment>
<dbReference type="SUPFAM" id="SSF51445">
    <property type="entry name" value="(Trans)glycosidases"/>
    <property type="match status" value="1"/>
</dbReference>
<evidence type="ECO:0000256" key="4">
    <source>
        <dbReference type="HAMAP-Rule" id="MF_02124"/>
    </source>
</evidence>
<feature type="binding site" evidence="4">
    <location>
        <position position="334"/>
    </location>
    <ligand>
        <name>alpha-maltose 1-phosphate</name>
        <dbReference type="ChEBI" id="CHEBI:63576"/>
    </ligand>
</feature>
<comment type="catalytic activity">
    <reaction evidence="4">
        <text>alpha-maltose 1-phosphate + [(1-&gt;4)-alpha-D-glucosyl](n) = [(1-&gt;4)-alpha-D-glucosyl](n+2) + phosphate</text>
        <dbReference type="Rhea" id="RHEA:42692"/>
        <dbReference type="Rhea" id="RHEA-COMP:9584"/>
        <dbReference type="Rhea" id="RHEA-COMP:10183"/>
        <dbReference type="ChEBI" id="CHEBI:15444"/>
        <dbReference type="ChEBI" id="CHEBI:43474"/>
        <dbReference type="ChEBI" id="CHEBI:63576"/>
        <dbReference type="EC" id="2.4.99.16"/>
    </reaction>
</comment>
<sequence>MSDLDNVCPSPTTRFDQFKFGRLPIGKVAPVIEHGAYPAKAVEGEQFPISARIYREGHDKVGATVVLTAPDGQQSHVDMVQIWPEGLDIWQAWVRLDTTGDWTFRIEAWADDWHTWHHNADIKLAAGMDLELVCAEGHDLFVDALSRARSAGADAEAVVIEAADAGLKPSRPFAELHRVAMATDLDAAMTRFGRRRLTTPTVDYPIQVDRKRALYASWYEFFPRSQGATRDPQTGQWRSGTFNDCYPMLEHIAEMGFDVAYVPPIHPVGRQFRKGPNNSLVAGPDDPGSPWAVGGPEGGHDAIHPDLGTIEDFDAFVAKAHSLGLEVALDFALQASPDHPWVTEHPEWFTTRLDGTIAYAENPPKKYQDIYPINFDNDPDGMYHEALRLIEYWVDHGVTIFRVDNPHTKPLEFWDWLTTQVHQTHPEVIFLAEAFSRPEVMQTLGKAGFHMSYTYFTWRFTKQDLGAYLMELATETADFMRPNFFVNTPDINPLSVRSGAPAAFAIRMILASMMSPLWGIYQGFEQFEFEPLKPGGEEYLNSEKYEYRPRDFNAKPNLNELMRRLNEIRREHPALQQLRRTTVLKTTSDEIFAFAKNDGDDTVIVVCSLNPHETVSGEVTVDLKDLGIAAETFDVHDELTGADFVWGTRNFVLLDPARPAHILTVRAHH</sequence>
<feature type="binding site" evidence="4">
    <location>
        <position position="405"/>
    </location>
    <ligand>
        <name>alpha-maltose 1-phosphate</name>
        <dbReference type="ChEBI" id="CHEBI:63576"/>
    </ligand>
</feature>
<dbReference type="AlphaFoldDB" id="A0AAN0K817"/>
<dbReference type="RefSeq" id="WP_286266104.1">
    <property type="nucleotide sequence ID" value="NZ_AP028056.1"/>
</dbReference>
<dbReference type="Gene3D" id="2.60.40.1180">
    <property type="entry name" value="Golgi alpha-mannosidase II"/>
    <property type="match status" value="1"/>
</dbReference>
<dbReference type="HAMAP" id="MF_02124">
    <property type="entry name" value="GlgE"/>
    <property type="match status" value="1"/>
</dbReference>
<accession>A0AAN0K817</accession>
<feature type="domain" description="Alpha-1,4-glucan:maltose-1-phosphate maltosyltransferase C-terminal" evidence="6">
    <location>
        <begin position="585"/>
        <end position="665"/>
    </location>
</feature>
<comment type="function">
    <text evidence="4">Maltosyltransferase that uses maltose 1-phosphate (M1P) as the sugar donor to elongate linear or branched alpha-(1-&gt;4)-glucans. Is involved in a branched alpha-glucan biosynthetic pathway from trehalose, together with TreS, Mak and GlgB.</text>
</comment>
<dbReference type="Pfam" id="PF11896">
    <property type="entry name" value="GlgE_dom_N_S"/>
    <property type="match status" value="1"/>
</dbReference>
<keyword evidence="2 4" id="KW-0808">Transferase</keyword>
<dbReference type="Proteomes" id="UP001431656">
    <property type="component" value="Chromosome"/>
</dbReference>
<feature type="domain" description="Alpha-1,4-glucan:maltose-1-phosphate maltosyltransferase" evidence="5">
    <location>
        <begin position="21"/>
        <end position="210"/>
    </location>
</feature>
<dbReference type="GO" id="GO:0016758">
    <property type="term" value="F:hexosyltransferase activity"/>
    <property type="evidence" value="ECO:0007669"/>
    <property type="project" value="UniProtKB-UniRule"/>
</dbReference>
<feature type="binding site" evidence="4">
    <location>
        <position position="274"/>
    </location>
    <ligand>
        <name>alpha-maltose 1-phosphate</name>
        <dbReference type="ChEBI" id="CHEBI:63576"/>
    </ligand>
</feature>
<keyword evidence="3 4" id="KW-0119">Carbohydrate metabolism</keyword>
<dbReference type="Gene3D" id="2.60.40.10">
    <property type="entry name" value="Immunoglobulins"/>
    <property type="match status" value="1"/>
</dbReference>
<proteinExistence type="inferred from homology"/>
<dbReference type="InterPro" id="IPR017853">
    <property type="entry name" value="GH"/>
</dbReference>
<evidence type="ECO:0000259" key="6">
    <source>
        <dbReference type="Pfam" id="PF21702"/>
    </source>
</evidence>
<feature type="site" description="Transition state stabilizer" evidence="4">
    <location>
        <position position="490"/>
    </location>
</feature>